<dbReference type="PANTHER" id="PTHR32308">
    <property type="entry name" value="LYASE BETA SUBUNIT, PUTATIVE (AFU_ORTHOLOGUE AFUA_4G13030)-RELATED"/>
    <property type="match status" value="1"/>
</dbReference>
<comment type="cofactor">
    <cofactor evidence="1">
        <name>Mg(2+)</name>
        <dbReference type="ChEBI" id="CHEBI:18420"/>
    </cofactor>
</comment>
<evidence type="ECO:0000259" key="5">
    <source>
        <dbReference type="Pfam" id="PF03328"/>
    </source>
</evidence>
<sequence>MRSWMFVPGNSSRYLAKAAGSTADAVFLDLEDGVPPADKVAARELVAQTLQTADFAPQRFVRLNAVDTPGSPTTSRRSSGTARAASACPRSTTPRPCGKWRRCSRRSRPRPGCPRARRS</sequence>
<name>A0ABZ1BBD1_9ACTN</name>
<feature type="compositionally biased region" description="Basic residues" evidence="4">
    <location>
        <begin position="98"/>
        <end position="119"/>
    </location>
</feature>
<dbReference type="Gene3D" id="3.20.20.60">
    <property type="entry name" value="Phosphoenolpyruvate-binding domains"/>
    <property type="match status" value="1"/>
</dbReference>
<keyword evidence="7" id="KW-1185">Reference proteome</keyword>
<evidence type="ECO:0000256" key="2">
    <source>
        <dbReference type="ARBA" id="ARBA00022723"/>
    </source>
</evidence>
<proteinExistence type="predicted"/>
<keyword evidence="3" id="KW-0460">Magnesium</keyword>
<dbReference type="InterPro" id="IPR005000">
    <property type="entry name" value="Aldolase/citrate-lyase_domain"/>
</dbReference>
<evidence type="ECO:0000313" key="7">
    <source>
        <dbReference type="Proteomes" id="UP001324287"/>
    </source>
</evidence>
<organism evidence="6 7">
    <name type="scientific">Blastococcus brunescens</name>
    <dbReference type="NCBI Taxonomy" id="1564165"/>
    <lineage>
        <taxon>Bacteria</taxon>
        <taxon>Bacillati</taxon>
        <taxon>Actinomycetota</taxon>
        <taxon>Actinomycetes</taxon>
        <taxon>Geodermatophilales</taxon>
        <taxon>Geodermatophilaceae</taxon>
        <taxon>Blastococcus</taxon>
    </lineage>
</organism>
<dbReference type="InterPro" id="IPR040442">
    <property type="entry name" value="Pyrv_kinase-like_dom_sf"/>
</dbReference>
<evidence type="ECO:0000256" key="3">
    <source>
        <dbReference type="ARBA" id="ARBA00022842"/>
    </source>
</evidence>
<accession>A0ABZ1BBD1</accession>
<dbReference type="Pfam" id="PF03328">
    <property type="entry name" value="HpcH_HpaI"/>
    <property type="match status" value="1"/>
</dbReference>
<feature type="compositionally biased region" description="Low complexity" evidence="4">
    <location>
        <begin position="68"/>
        <end position="87"/>
    </location>
</feature>
<dbReference type="InterPro" id="IPR015813">
    <property type="entry name" value="Pyrv/PenolPyrv_kinase-like_dom"/>
</dbReference>
<evidence type="ECO:0000256" key="4">
    <source>
        <dbReference type="SAM" id="MobiDB-lite"/>
    </source>
</evidence>
<protein>
    <submittedName>
        <fullName evidence="6">Aldolase/citrate lyase family protein</fullName>
    </submittedName>
</protein>
<dbReference type="GO" id="GO:0016829">
    <property type="term" value="F:lyase activity"/>
    <property type="evidence" value="ECO:0007669"/>
    <property type="project" value="UniProtKB-KW"/>
</dbReference>
<keyword evidence="6" id="KW-0456">Lyase</keyword>
<feature type="domain" description="HpcH/HpaI aldolase/citrate lyase" evidence="5">
    <location>
        <begin position="2"/>
        <end position="69"/>
    </location>
</feature>
<reference evidence="6 7" key="1">
    <citation type="submission" date="2023-12" db="EMBL/GenBank/DDBJ databases">
        <title>Blastococcus brunescens sp. nov., an actonobacterium isolated from sandstone collected in sahara desert.</title>
        <authorList>
            <person name="Gtari M."/>
            <person name="Ghodhbane F."/>
        </authorList>
    </citation>
    <scope>NUCLEOTIDE SEQUENCE [LARGE SCALE GENOMIC DNA]</scope>
    <source>
        <strain evidence="6 7">BMG 8361</strain>
    </source>
</reference>
<gene>
    <name evidence="6" type="ORF">U6N30_28660</name>
</gene>
<dbReference type="EMBL" id="CP141261">
    <property type="protein sequence ID" value="WRL67216.1"/>
    <property type="molecule type" value="Genomic_DNA"/>
</dbReference>
<dbReference type="SUPFAM" id="SSF51621">
    <property type="entry name" value="Phosphoenolpyruvate/pyruvate domain"/>
    <property type="match status" value="1"/>
</dbReference>
<evidence type="ECO:0000256" key="1">
    <source>
        <dbReference type="ARBA" id="ARBA00001946"/>
    </source>
</evidence>
<feature type="region of interest" description="Disordered" evidence="4">
    <location>
        <begin position="66"/>
        <end position="119"/>
    </location>
</feature>
<dbReference type="Proteomes" id="UP001324287">
    <property type="component" value="Chromosome"/>
</dbReference>
<dbReference type="PANTHER" id="PTHR32308:SF0">
    <property type="entry name" value="HPCH_HPAI ALDOLASE_CITRATE LYASE DOMAIN-CONTAINING PROTEIN"/>
    <property type="match status" value="1"/>
</dbReference>
<keyword evidence="2" id="KW-0479">Metal-binding</keyword>
<evidence type="ECO:0000313" key="6">
    <source>
        <dbReference type="EMBL" id="WRL67216.1"/>
    </source>
</evidence>